<keyword evidence="2" id="KW-1185">Reference proteome</keyword>
<gene>
    <name evidence="1" type="ORF">HAX54_034015</name>
</gene>
<proteinExistence type="predicted"/>
<evidence type="ECO:0000313" key="2">
    <source>
        <dbReference type="Proteomes" id="UP000823775"/>
    </source>
</evidence>
<reference evidence="1 2" key="1">
    <citation type="journal article" date="2021" name="BMC Genomics">
        <title>Datura genome reveals duplications of psychoactive alkaloid biosynthetic genes and high mutation rate following tissue culture.</title>
        <authorList>
            <person name="Rajewski A."/>
            <person name="Carter-House D."/>
            <person name="Stajich J."/>
            <person name="Litt A."/>
        </authorList>
    </citation>
    <scope>NUCLEOTIDE SEQUENCE [LARGE SCALE GENOMIC DNA]</scope>
    <source>
        <strain evidence="1">AR-01</strain>
    </source>
</reference>
<organism evidence="1 2">
    <name type="scientific">Datura stramonium</name>
    <name type="common">Jimsonweed</name>
    <name type="synonym">Common thornapple</name>
    <dbReference type="NCBI Taxonomy" id="4076"/>
    <lineage>
        <taxon>Eukaryota</taxon>
        <taxon>Viridiplantae</taxon>
        <taxon>Streptophyta</taxon>
        <taxon>Embryophyta</taxon>
        <taxon>Tracheophyta</taxon>
        <taxon>Spermatophyta</taxon>
        <taxon>Magnoliopsida</taxon>
        <taxon>eudicotyledons</taxon>
        <taxon>Gunneridae</taxon>
        <taxon>Pentapetalae</taxon>
        <taxon>asterids</taxon>
        <taxon>lamiids</taxon>
        <taxon>Solanales</taxon>
        <taxon>Solanaceae</taxon>
        <taxon>Solanoideae</taxon>
        <taxon>Datureae</taxon>
        <taxon>Datura</taxon>
    </lineage>
</organism>
<comment type="caution">
    <text evidence="1">The sequence shown here is derived from an EMBL/GenBank/DDBJ whole genome shotgun (WGS) entry which is preliminary data.</text>
</comment>
<protein>
    <submittedName>
        <fullName evidence="1">Uncharacterized protein</fullName>
    </submittedName>
</protein>
<sequence length="144" mass="16629">MRHVRSPLRRSSGVTKLRAQLSWVGNRVNSMRSNLLLFLSNSGRAARRDSNPPTPWFVATCSNPLTTGPPRLHWICLEYPQKEPFLSQPFRVKKMWRVYLYKKGAFRGVKWEKRDVTIGDLPYSIVTAVEFNHQVRDGLVVPHA</sequence>
<evidence type="ECO:0000313" key="1">
    <source>
        <dbReference type="EMBL" id="MCD9645243.1"/>
    </source>
</evidence>
<dbReference type="Proteomes" id="UP000823775">
    <property type="component" value="Unassembled WGS sequence"/>
</dbReference>
<accession>A0ABS8VE06</accession>
<name>A0ABS8VE06_DATST</name>
<dbReference type="EMBL" id="JACEIK010004378">
    <property type="protein sequence ID" value="MCD9645243.1"/>
    <property type="molecule type" value="Genomic_DNA"/>
</dbReference>